<evidence type="ECO:0000256" key="2">
    <source>
        <dbReference type="SAM" id="MobiDB-lite"/>
    </source>
</evidence>
<dbReference type="GO" id="GO:0009306">
    <property type="term" value="P:protein secretion"/>
    <property type="evidence" value="ECO:0007669"/>
    <property type="project" value="TreeGrafter"/>
</dbReference>
<protein>
    <submittedName>
        <fullName evidence="4">Transport and Golgi organization protein 6 homolog</fullName>
    </submittedName>
</protein>
<feature type="compositionally biased region" description="Polar residues" evidence="2">
    <location>
        <begin position="220"/>
        <end position="240"/>
    </location>
</feature>
<dbReference type="InterPro" id="IPR019451">
    <property type="entry name" value="Rtp1_C1"/>
</dbReference>
<reference evidence="4 5" key="1">
    <citation type="submission" date="2021-06" db="EMBL/GenBank/DDBJ databases">
        <title>Caerostris extrusa draft genome.</title>
        <authorList>
            <person name="Kono N."/>
            <person name="Arakawa K."/>
        </authorList>
    </citation>
    <scope>NUCLEOTIDE SEQUENCE [LARGE SCALE GENOMIC DNA]</scope>
</reference>
<comment type="caution">
    <text evidence="4">The sequence shown here is derived from an EMBL/GenBank/DDBJ whole genome shotgun (WGS) entry which is preliminary data.</text>
</comment>
<dbReference type="InterPro" id="IPR011989">
    <property type="entry name" value="ARM-like"/>
</dbReference>
<sequence>MVRYRAILDLLSELHNKNINRSYILLVLKEFCSFHLESKDSDAEENKKSGVLFNALLQELSEWNVDIGEALMSNISEVIDILLVLLESICNCQTDAVFYEKTLWVVLMILNSILESDKQLTSDDWDSLKKCLPNLEKLQRSDIDDDLKEIIHSLTVHIATHGIACKRSIQTEKAYSSFSPTNLSCDNAGLPIPSEQELTDLIAEYEEECKRPLDCIEYNSSDTSPESGESCSETSSPIRDTQNKKDMHFSKIPGDPLNSSKSVPLPAKKKETAYESAIKDIKTGLVHMQGHGLIVLKNLLEERDEETLQNREKVMNIFMKCIEYQESYVHQPSINGLAILATLDTGCVFPNVLRQYQLSEDRDTVLKLGEVLRKTTDLLGESVYKFKDALLHAFLIGTKREDPQIRSSNLSNLGQACFHLKCNIGSDWLQEILNCVVSFLKTDSDLEVRKCAVMVIELLLRGVDINIFMVLESELKNIYTQLKIVYMNETDEFILLRAQIALGIINEIMIKLFTPKDALIKEIHILQ</sequence>
<accession>A0AAV4NP10</accession>
<dbReference type="Gene3D" id="1.25.10.10">
    <property type="entry name" value="Leucine-rich Repeat Variant"/>
    <property type="match status" value="1"/>
</dbReference>
<dbReference type="Pfam" id="PF10363">
    <property type="entry name" value="RTP1_C1"/>
    <property type="match status" value="1"/>
</dbReference>
<evidence type="ECO:0000313" key="5">
    <source>
        <dbReference type="Proteomes" id="UP001054945"/>
    </source>
</evidence>
<dbReference type="InterPro" id="IPR016024">
    <property type="entry name" value="ARM-type_fold"/>
</dbReference>
<dbReference type="Proteomes" id="UP001054945">
    <property type="component" value="Unassembled WGS sequence"/>
</dbReference>
<dbReference type="PANTHER" id="PTHR20959">
    <property type="entry name" value="TRANSPORT AND GOLGI ORGANIZATION PROTEIN 6 FAMILY MEMBER"/>
    <property type="match status" value="1"/>
</dbReference>
<organism evidence="4 5">
    <name type="scientific">Caerostris extrusa</name>
    <name type="common">Bark spider</name>
    <name type="synonym">Caerostris bankana</name>
    <dbReference type="NCBI Taxonomy" id="172846"/>
    <lineage>
        <taxon>Eukaryota</taxon>
        <taxon>Metazoa</taxon>
        <taxon>Ecdysozoa</taxon>
        <taxon>Arthropoda</taxon>
        <taxon>Chelicerata</taxon>
        <taxon>Arachnida</taxon>
        <taxon>Araneae</taxon>
        <taxon>Araneomorphae</taxon>
        <taxon>Entelegynae</taxon>
        <taxon>Araneoidea</taxon>
        <taxon>Araneidae</taxon>
        <taxon>Caerostris</taxon>
    </lineage>
</organism>
<dbReference type="EMBL" id="BPLR01021064">
    <property type="protein sequence ID" value="GIX85451.1"/>
    <property type="molecule type" value="Genomic_DNA"/>
</dbReference>
<dbReference type="SUPFAM" id="SSF48371">
    <property type="entry name" value="ARM repeat"/>
    <property type="match status" value="1"/>
</dbReference>
<comment type="similarity">
    <text evidence="1">Belongs to the Tango6 family.</text>
</comment>
<keyword evidence="5" id="KW-1185">Reference proteome</keyword>
<dbReference type="InterPro" id="IPR039600">
    <property type="entry name" value="TANGO6/Rtp1"/>
</dbReference>
<dbReference type="AlphaFoldDB" id="A0AAV4NP10"/>
<name>A0AAV4NP10_CAEEX</name>
<evidence type="ECO:0000259" key="3">
    <source>
        <dbReference type="Pfam" id="PF10363"/>
    </source>
</evidence>
<dbReference type="PANTHER" id="PTHR20959:SF1">
    <property type="entry name" value="TRANSPORT AND GOLGI ORGANIZATION PROTEIN 6 HOMOLOG"/>
    <property type="match status" value="1"/>
</dbReference>
<feature type="domain" description="RNA polymerase II assembly factor Rtp1 C-terminal" evidence="3">
    <location>
        <begin position="274"/>
        <end position="381"/>
    </location>
</feature>
<proteinExistence type="inferred from homology"/>
<evidence type="ECO:0000256" key="1">
    <source>
        <dbReference type="ARBA" id="ARBA00005724"/>
    </source>
</evidence>
<feature type="region of interest" description="Disordered" evidence="2">
    <location>
        <begin position="220"/>
        <end position="264"/>
    </location>
</feature>
<gene>
    <name evidence="4" type="primary">TANGO6</name>
    <name evidence="4" type="ORF">CEXT_39121</name>
</gene>
<evidence type="ECO:0000313" key="4">
    <source>
        <dbReference type="EMBL" id="GIX85451.1"/>
    </source>
</evidence>